<keyword evidence="5" id="KW-0997">Cell inner membrane</keyword>
<dbReference type="SUPFAM" id="SSF54523">
    <property type="entry name" value="Pili subunits"/>
    <property type="match status" value="1"/>
</dbReference>
<reference evidence="13 14" key="1">
    <citation type="submission" date="2020-02" db="EMBL/GenBank/DDBJ databases">
        <authorList>
            <person name="Kim M.K."/>
        </authorList>
    </citation>
    <scope>NUCLEOTIDE SEQUENCE [LARGE SCALE GENOMIC DNA]</scope>
    <source>
        <strain evidence="13 14">17J57-3</strain>
    </source>
</reference>
<accession>A0A6B3SRL1</accession>
<feature type="transmembrane region" description="Helical" evidence="11">
    <location>
        <begin position="24"/>
        <end position="43"/>
    </location>
</feature>
<feature type="domain" description="General secretion pathway GspH" evidence="12">
    <location>
        <begin position="54"/>
        <end position="154"/>
    </location>
</feature>
<keyword evidence="8 11" id="KW-0472">Membrane</keyword>
<dbReference type="GO" id="GO:0015628">
    <property type="term" value="P:protein secretion by the type II secretion system"/>
    <property type="evidence" value="ECO:0007669"/>
    <property type="project" value="InterPro"/>
</dbReference>
<evidence type="ECO:0000313" key="14">
    <source>
        <dbReference type="Proteomes" id="UP000482155"/>
    </source>
</evidence>
<dbReference type="RefSeq" id="WP_163961019.1">
    <property type="nucleotide sequence ID" value="NZ_JAAIVB010000012.1"/>
</dbReference>
<evidence type="ECO:0000256" key="10">
    <source>
        <dbReference type="ARBA" id="ARBA00030775"/>
    </source>
</evidence>
<organism evidence="13 14">
    <name type="scientific">Noviherbaspirillum galbum</name>
    <dbReference type="NCBI Taxonomy" id="2709383"/>
    <lineage>
        <taxon>Bacteria</taxon>
        <taxon>Pseudomonadati</taxon>
        <taxon>Pseudomonadota</taxon>
        <taxon>Betaproteobacteria</taxon>
        <taxon>Burkholderiales</taxon>
        <taxon>Oxalobacteraceae</taxon>
        <taxon>Noviherbaspirillum</taxon>
    </lineage>
</organism>
<dbReference type="GO" id="GO:0005886">
    <property type="term" value="C:plasma membrane"/>
    <property type="evidence" value="ECO:0007669"/>
    <property type="project" value="UniProtKB-SubCell"/>
</dbReference>
<evidence type="ECO:0000256" key="8">
    <source>
        <dbReference type="ARBA" id="ARBA00023136"/>
    </source>
</evidence>
<proteinExistence type="inferred from homology"/>
<name>A0A6B3SRL1_9BURK</name>
<dbReference type="Pfam" id="PF12019">
    <property type="entry name" value="GspH"/>
    <property type="match status" value="1"/>
</dbReference>
<dbReference type="InterPro" id="IPR022346">
    <property type="entry name" value="T2SS_GspH"/>
</dbReference>
<evidence type="ECO:0000313" key="13">
    <source>
        <dbReference type="EMBL" id="NEX60289.1"/>
    </source>
</evidence>
<comment type="similarity">
    <text evidence="9">Belongs to the GSP H family.</text>
</comment>
<dbReference type="AlphaFoldDB" id="A0A6B3SRL1"/>
<protein>
    <recommendedName>
        <fullName evidence="2">Type II secretion system protein H</fullName>
    </recommendedName>
    <alternativeName>
        <fullName evidence="10">General secretion pathway protein H</fullName>
    </alternativeName>
</protein>
<evidence type="ECO:0000256" key="5">
    <source>
        <dbReference type="ARBA" id="ARBA00022519"/>
    </source>
</evidence>
<dbReference type="Pfam" id="PF07963">
    <property type="entry name" value="N_methyl"/>
    <property type="match status" value="1"/>
</dbReference>
<evidence type="ECO:0000256" key="6">
    <source>
        <dbReference type="ARBA" id="ARBA00022692"/>
    </source>
</evidence>
<evidence type="ECO:0000256" key="11">
    <source>
        <dbReference type="SAM" id="Phobius"/>
    </source>
</evidence>
<keyword evidence="7 11" id="KW-1133">Transmembrane helix</keyword>
<comment type="caution">
    <text evidence="13">The sequence shown here is derived from an EMBL/GenBank/DDBJ whole genome shotgun (WGS) entry which is preliminary data.</text>
</comment>
<dbReference type="InterPro" id="IPR012902">
    <property type="entry name" value="N_methyl_site"/>
</dbReference>
<comment type="subcellular location">
    <subcellularLocation>
        <location evidence="1">Cell inner membrane</location>
        <topology evidence="1">Single-pass membrane protein</topology>
    </subcellularLocation>
</comment>
<evidence type="ECO:0000259" key="12">
    <source>
        <dbReference type="Pfam" id="PF12019"/>
    </source>
</evidence>
<dbReference type="EMBL" id="JAAIVB010000012">
    <property type="protein sequence ID" value="NEX60289.1"/>
    <property type="molecule type" value="Genomic_DNA"/>
</dbReference>
<evidence type="ECO:0000256" key="3">
    <source>
        <dbReference type="ARBA" id="ARBA00022475"/>
    </source>
</evidence>
<evidence type="ECO:0000256" key="7">
    <source>
        <dbReference type="ARBA" id="ARBA00022989"/>
    </source>
</evidence>
<sequence length="167" mass="17829">MKILSPRVPCCPRRPQRGLTMVEVLITLAVGGVMFSMAGPAFTEMIARQRMKSAATDIYIALAKARSEALRLNANVTLQAVNASQWDQGWYIADPDASVSKKLLEHGATSRIAITGSNVTYRPSGRITGSTAPSFSISSTAATTKMCVNVDLSGRPYQKSVASNSSC</sequence>
<dbReference type="Proteomes" id="UP000482155">
    <property type="component" value="Unassembled WGS sequence"/>
</dbReference>
<keyword evidence="4" id="KW-0488">Methylation</keyword>
<evidence type="ECO:0000256" key="4">
    <source>
        <dbReference type="ARBA" id="ARBA00022481"/>
    </source>
</evidence>
<dbReference type="GO" id="GO:0015627">
    <property type="term" value="C:type II protein secretion system complex"/>
    <property type="evidence" value="ECO:0007669"/>
    <property type="project" value="InterPro"/>
</dbReference>
<dbReference type="NCBIfam" id="TIGR02532">
    <property type="entry name" value="IV_pilin_GFxxxE"/>
    <property type="match status" value="1"/>
</dbReference>
<gene>
    <name evidence="13" type="ORF">G3574_04285</name>
</gene>
<keyword evidence="3" id="KW-1003">Cell membrane</keyword>
<evidence type="ECO:0000256" key="1">
    <source>
        <dbReference type="ARBA" id="ARBA00004377"/>
    </source>
</evidence>
<evidence type="ECO:0000256" key="9">
    <source>
        <dbReference type="ARBA" id="ARBA00025772"/>
    </source>
</evidence>
<dbReference type="Gene3D" id="3.55.40.10">
    <property type="entry name" value="minor pseudopilin epsh domain"/>
    <property type="match status" value="1"/>
</dbReference>
<dbReference type="InterPro" id="IPR045584">
    <property type="entry name" value="Pilin-like"/>
</dbReference>
<evidence type="ECO:0000256" key="2">
    <source>
        <dbReference type="ARBA" id="ARBA00021549"/>
    </source>
</evidence>
<keyword evidence="6 11" id="KW-0812">Transmembrane</keyword>
<keyword evidence="14" id="KW-1185">Reference proteome</keyword>